<sequence>MENENKLKKGTFEKISENLYKINGNEVPFTNEGDMDLIPIVRDIVEQGKDVVLENYNSGKSSYSITGENRPITKLITEITEFLDSLPIHRKTQKNGTCYYQIENTELAFEEELIPLVEDIINKRDVSISKYKFQKESYLINNKSVPVNDVIFEIRSMFACWLEAWKVDECHYNIKGEEFHIKDDDVEIINKLINGIDESNVPKYEQKKCVYDISGNECLITNLSSYIVFLLCDKPNFDDKVAAEIKEIYLKDKIDRNKREFAKKTHCFIGTLPKPIFIAIRKAEKEYNEDSILQLTKNLKSNTDSRFQHITPENFVNALKQIMPFSDSFLELIFEETSEGEMQLLRQKLESEITEEIYYFIGEEIKNQRLKVNNDISWDDICNVINNNQYEPISEFSLYFIQAVVIVYHEEYEEWKSKAEIEGTINLDFLSELYFKEGYRNEAFLFYYNFFEGKCFSQLFHAMNYGFIKPEVMKKYVIDRLQELELAEYVQKRYDEYRKVTGGGKDFCFCDITELSLRSRLPMPDGFDNKKLVKLHQAFYSYVDAGQPLCFFLGSSTSNTDTKTVLWNGDRHTLQVFIKELYGKDAKGKPKSKTPNNIWKIACNIFLPKGEKLSENTLKTGEIQLAEEIRLEIAENIQKIRILKWKDTN</sequence>
<accession>A0A0P0F845</accession>
<organism evidence="1 2">
    <name type="scientific">Bacteroides thetaiotaomicron</name>
    <dbReference type="NCBI Taxonomy" id="818"/>
    <lineage>
        <taxon>Bacteria</taxon>
        <taxon>Pseudomonadati</taxon>
        <taxon>Bacteroidota</taxon>
        <taxon>Bacteroidia</taxon>
        <taxon>Bacteroidales</taxon>
        <taxon>Bacteroidaceae</taxon>
        <taxon>Bacteroides</taxon>
    </lineage>
</organism>
<dbReference type="Proteomes" id="UP000436858">
    <property type="component" value="Unassembled WGS sequence"/>
</dbReference>
<dbReference type="AlphaFoldDB" id="A0A0P0F845"/>
<dbReference type="RefSeq" id="WP_062694717.1">
    <property type="nucleotide sequence ID" value="NZ_CAXSNJ010000017.1"/>
</dbReference>
<proteinExistence type="predicted"/>
<evidence type="ECO:0000313" key="2">
    <source>
        <dbReference type="Proteomes" id="UP000436858"/>
    </source>
</evidence>
<gene>
    <name evidence="1" type="ORF">GAN91_22710</name>
</gene>
<protein>
    <submittedName>
        <fullName evidence="1">Uncharacterized protein</fullName>
    </submittedName>
</protein>
<evidence type="ECO:0000313" key="1">
    <source>
        <dbReference type="EMBL" id="KAB4474953.1"/>
    </source>
</evidence>
<dbReference type="KEGG" id="btho:Btheta7330_01367"/>
<reference evidence="1 2" key="1">
    <citation type="journal article" date="2019" name="Nat. Med.">
        <title>A library of human gut bacterial isolates paired with longitudinal multiomics data enables mechanistic microbiome research.</title>
        <authorList>
            <person name="Poyet M."/>
            <person name="Groussin M."/>
            <person name="Gibbons S.M."/>
            <person name="Avila-Pacheco J."/>
            <person name="Jiang X."/>
            <person name="Kearney S.M."/>
            <person name="Perrotta A.R."/>
            <person name="Berdy B."/>
            <person name="Zhao S."/>
            <person name="Lieberman T.D."/>
            <person name="Swanson P.K."/>
            <person name="Smith M."/>
            <person name="Roesemann S."/>
            <person name="Alexander J.E."/>
            <person name="Rich S.A."/>
            <person name="Livny J."/>
            <person name="Vlamakis H."/>
            <person name="Clish C."/>
            <person name="Bullock K."/>
            <person name="Deik A."/>
            <person name="Scott J."/>
            <person name="Pierce K.A."/>
            <person name="Xavier R.J."/>
            <person name="Alm E.J."/>
        </authorList>
    </citation>
    <scope>NUCLEOTIDE SEQUENCE [LARGE SCALE GENOMIC DNA]</scope>
    <source>
        <strain evidence="1 2">BIOML-A162</strain>
    </source>
</reference>
<dbReference type="EMBL" id="WCRY01000029">
    <property type="protein sequence ID" value="KAB4474953.1"/>
    <property type="molecule type" value="Genomic_DNA"/>
</dbReference>
<comment type="caution">
    <text evidence="1">The sequence shown here is derived from an EMBL/GenBank/DDBJ whole genome shotgun (WGS) entry which is preliminary data.</text>
</comment>
<name>A0A0P0F845_BACT4</name>